<accession>A0A8X7WKE7</accession>
<protein>
    <recommendedName>
        <fullName evidence="1">RNase H type-1 domain-containing protein</fullName>
    </recommendedName>
</protein>
<dbReference type="Proteomes" id="UP000886595">
    <property type="component" value="Unassembled WGS sequence"/>
</dbReference>
<evidence type="ECO:0000313" key="2">
    <source>
        <dbReference type="EMBL" id="KAG2331037.1"/>
    </source>
</evidence>
<evidence type="ECO:0000259" key="1">
    <source>
        <dbReference type="Pfam" id="PF13456"/>
    </source>
</evidence>
<dbReference type="EMBL" id="JAAMPC010000001">
    <property type="protein sequence ID" value="KAG2331037.1"/>
    <property type="molecule type" value="Genomic_DNA"/>
</dbReference>
<feature type="domain" description="RNase H type-1" evidence="1">
    <location>
        <begin position="31"/>
        <end position="85"/>
    </location>
</feature>
<evidence type="ECO:0000313" key="3">
    <source>
        <dbReference type="Proteomes" id="UP000886595"/>
    </source>
</evidence>
<keyword evidence="3" id="KW-1185">Reference proteome</keyword>
<dbReference type="Pfam" id="PF13456">
    <property type="entry name" value="RVT_3"/>
    <property type="match status" value="1"/>
</dbReference>
<gene>
    <name evidence="2" type="ORF">Bca52824_002217</name>
</gene>
<comment type="caution">
    <text evidence="2">The sequence shown here is derived from an EMBL/GenBank/DDBJ whole genome shotgun (WGS) entry which is preliminary data.</text>
</comment>
<dbReference type="GO" id="GO:0003676">
    <property type="term" value="F:nucleic acid binding"/>
    <property type="evidence" value="ECO:0007669"/>
    <property type="project" value="InterPro"/>
</dbReference>
<dbReference type="PANTHER" id="PTHR34146">
    <property type="entry name" value="POLYNUCLEOTIDYL TRANSFERASE, RIBONUCLEASE H-LIKE SUPERFAMILY PROTEIN-RELATED"/>
    <property type="match status" value="1"/>
</dbReference>
<dbReference type="OrthoDB" id="1111210at2759"/>
<name>A0A8X7WKE7_BRACI</name>
<organism evidence="2 3">
    <name type="scientific">Brassica carinata</name>
    <name type="common">Ethiopian mustard</name>
    <name type="synonym">Abyssinian cabbage</name>
    <dbReference type="NCBI Taxonomy" id="52824"/>
    <lineage>
        <taxon>Eukaryota</taxon>
        <taxon>Viridiplantae</taxon>
        <taxon>Streptophyta</taxon>
        <taxon>Embryophyta</taxon>
        <taxon>Tracheophyta</taxon>
        <taxon>Spermatophyta</taxon>
        <taxon>Magnoliopsida</taxon>
        <taxon>eudicotyledons</taxon>
        <taxon>Gunneridae</taxon>
        <taxon>Pentapetalae</taxon>
        <taxon>rosids</taxon>
        <taxon>malvids</taxon>
        <taxon>Brassicales</taxon>
        <taxon>Brassicaceae</taxon>
        <taxon>Brassiceae</taxon>
        <taxon>Brassica</taxon>
    </lineage>
</organism>
<dbReference type="GO" id="GO:0004523">
    <property type="term" value="F:RNA-DNA hybrid ribonuclease activity"/>
    <property type="evidence" value="ECO:0007669"/>
    <property type="project" value="InterPro"/>
</dbReference>
<dbReference type="AlphaFoldDB" id="A0A8X7WKE7"/>
<sequence>MLIERRESNARTHELTIQEVLTPSTIYYCLVDASWVNERELGGIGWSLYEKEGIHKLHGSSSIKPTNSALEAEATAMFMAVQQMKEAWFSTEGTIKGVRVTEAFSLLRDIKVMTKEGNFSFI</sequence>
<reference evidence="2 3" key="1">
    <citation type="submission" date="2020-02" db="EMBL/GenBank/DDBJ databases">
        <authorList>
            <person name="Ma Q."/>
            <person name="Huang Y."/>
            <person name="Song X."/>
            <person name="Pei D."/>
        </authorList>
    </citation>
    <scope>NUCLEOTIDE SEQUENCE [LARGE SCALE GENOMIC DNA]</scope>
    <source>
        <strain evidence="2">Sxm20200214</strain>
        <tissue evidence="2">Leaf</tissue>
    </source>
</reference>
<dbReference type="InterPro" id="IPR002156">
    <property type="entry name" value="RNaseH_domain"/>
</dbReference>
<proteinExistence type="predicted"/>
<dbReference type="PANTHER" id="PTHR34146:SF3">
    <property type="entry name" value="POLYNUCLEOTIDYL TRANSFERASE, RIBONUCLEASE H-LIKE SUPERFAMILY PROTEIN"/>
    <property type="match status" value="1"/>
</dbReference>